<evidence type="ECO:0000256" key="4">
    <source>
        <dbReference type="ARBA" id="ARBA00022741"/>
    </source>
</evidence>
<keyword evidence="12" id="KW-1185">Reference proteome</keyword>
<dbReference type="NCBIfam" id="NF006827">
    <property type="entry name" value="PRK09348.1"/>
    <property type="match status" value="1"/>
</dbReference>
<sequence length="317" mass="35384">MVPATAPDRLQVASGSQTSGTGGRSRRNPDAPSFQDLILRLHRFWADQGCAILQPYDVEMGAGTLHPATSLRALGSRPWRAAYVQPSRRPSDGRYGENPNRLGHYYQYQVLLKPTPADSQALLLDSYRAIGIDPLEHDIRFVEDDWENPTIGAWGLGWEVWCDGMEVTQFTYFQQVGGIPVALPSTELTYGLERLAMYVQGVENVYDLDFNGRPADDGGLSYGDVFLRAERDYSRHNFELADTDMLMRHFADAERESLALAKHGVAQPAYDQCLKASHLFNLLDARGVISVSERASFIGRVRTLARACAEEWLRGEG</sequence>
<dbReference type="Gene3D" id="1.20.58.180">
    <property type="entry name" value="Class II aaRS and biotin synthetases, domain 2"/>
    <property type="match status" value="1"/>
</dbReference>
<dbReference type="Gene3D" id="3.30.930.10">
    <property type="entry name" value="Bira Bifunctional Protein, Domain 2"/>
    <property type="match status" value="1"/>
</dbReference>
<evidence type="ECO:0000256" key="2">
    <source>
        <dbReference type="ARBA" id="ARBA00011209"/>
    </source>
</evidence>
<accession>A0ABT1VVI1</accession>
<dbReference type="InterPro" id="IPR006194">
    <property type="entry name" value="Gly-tRNA-synth_heterodimer"/>
</dbReference>
<dbReference type="Proteomes" id="UP001524547">
    <property type="component" value="Unassembled WGS sequence"/>
</dbReference>
<evidence type="ECO:0000313" key="11">
    <source>
        <dbReference type="EMBL" id="MCQ8240349.1"/>
    </source>
</evidence>
<dbReference type="HAMAP" id="MF_00254">
    <property type="entry name" value="Gly_tRNA_synth_alpha"/>
    <property type="match status" value="1"/>
</dbReference>
<comment type="similarity">
    <text evidence="1 9">Belongs to the class-II aminoacyl-tRNA synthetase family.</text>
</comment>
<dbReference type="PANTHER" id="PTHR30075:SF2">
    <property type="entry name" value="GLYCINE--TRNA LIGASE, CHLOROPLASTIC_MITOCHONDRIAL 2"/>
    <property type="match status" value="1"/>
</dbReference>
<keyword evidence="6 9" id="KW-0648">Protein biosynthesis</keyword>
<keyword evidence="3 9" id="KW-0436">Ligase</keyword>
<feature type="region of interest" description="Disordered" evidence="10">
    <location>
        <begin position="1"/>
        <end position="31"/>
    </location>
</feature>
<evidence type="ECO:0000256" key="10">
    <source>
        <dbReference type="SAM" id="MobiDB-lite"/>
    </source>
</evidence>
<name>A0ABT1VVI1_9PROT</name>
<evidence type="ECO:0000256" key="1">
    <source>
        <dbReference type="ARBA" id="ARBA00008226"/>
    </source>
</evidence>
<dbReference type="PANTHER" id="PTHR30075">
    <property type="entry name" value="GLYCYL-TRNA SYNTHETASE"/>
    <property type="match status" value="1"/>
</dbReference>
<organism evidence="11 12">
    <name type="scientific">Rhizosaccharibacter radicis</name>
    <dbReference type="NCBI Taxonomy" id="2782605"/>
    <lineage>
        <taxon>Bacteria</taxon>
        <taxon>Pseudomonadati</taxon>
        <taxon>Pseudomonadota</taxon>
        <taxon>Alphaproteobacteria</taxon>
        <taxon>Acetobacterales</taxon>
        <taxon>Acetobacteraceae</taxon>
        <taxon>Rhizosaccharibacter</taxon>
    </lineage>
</organism>
<comment type="catalytic activity">
    <reaction evidence="8 9">
        <text>tRNA(Gly) + glycine + ATP = glycyl-tRNA(Gly) + AMP + diphosphate</text>
        <dbReference type="Rhea" id="RHEA:16013"/>
        <dbReference type="Rhea" id="RHEA-COMP:9664"/>
        <dbReference type="Rhea" id="RHEA-COMP:9683"/>
        <dbReference type="ChEBI" id="CHEBI:30616"/>
        <dbReference type="ChEBI" id="CHEBI:33019"/>
        <dbReference type="ChEBI" id="CHEBI:57305"/>
        <dbReference type="ChEBI" id="CHEBI:78442"/>
        <dbReference type="ChEBI" id="CHEBI:78522"/>
        <dbReference type="ChEBI" id="CHEBI:456215"/>
        <dbReference type="EC" id="6.1.1.14"/>
    </reaction>
</comment>
<evidence type="ECO:0000256" key="9">
    <source>
        <dbReference type="HAMAP-Rule" id="MF_00254"/>
    </source>
</evidence>
<comment type="subcellular location">
    <subcellularLocation>
        <location evidence="9">Cytoplasm</location>
    </subcellularLocation>
</comment>
<keyword evidence="4 9" id="KW-0547">Nucleotide-binding</keyword>
<dbReference type="InterPro" id="IPR002310">
    <property type="entry name" value="Gly-tRNA_ligase_asu"/>
</dbReference>
<evidence type="ECO:0000313" key="12">
    <source>
        <dbReference type="Proteomes" id="UP001524547"/>
    </source>
</evidence>
<proteinExistence type="inferred from homology"/>
<comment type="subunit">
    <text evidence="2 9">Tetramer of two alpha and two beta subunits.</text>
</comment>
<evidence type="ECO:0000256" key="3">
    <source>
        <dbReference type="ARBA" id="ARBA00022598"/>
    </source>
</evidence>
<dbReference type="EMBL" id="JAMZEJ010000003">
    <property type="protein sequence ID" value="MCQ8240349.1"/>
    <property type="molecule type" value="Genomic_DNA"/>
</dbReference>
<dbReference type="NCBIfam" id="TIGR00388">
    <property type="entry name" value="glyQ"/>
    <property type="match status" value="1"/>
</dbReference>
<evidence type="ECO:0000256" key="8">
    <source>
        <dbReference type="ARBA" id="ARBA00047937"/>
    </source>
</evidence>
<evidence type="ECO:0000256" key="6">
    <source>
        <dbReference type="ARBA" id="ARBA00022917"/>
    </source>
</evidence>
<dbReference type="CDD" id="cd00733">
    <property type="entry name" value="GlyRS_alpha_core"/>
    <property type="match status" value="1"/>
</dbReference>
<dbReference type="RefSeq" id="WP_422919078.1">
    <property type="nucleotide sequence ID" value="NZ_JAMZEJ010000003.1"/>
</dbReference>
<keyword evidence="7 9" id="KW-0030">Aminoacyl-tRNA synthetase</keyword>
<gene>
    <name evidence="9" type="primary">glyQ</name>
    <name evidence="11" type="ORF">NFI88_05760</name>
</gene>
<dbReference type="PROSITE" id="PS50861">
    <property type="entry name" value="AA_TRNA_LIGASE_II_GLYAB"/>
    <property type="match status" value="1"/>
</dbReference>
<keyword evidence="5 9" id="KW-0067">ATP-binding</keyword>
<dbReference type="PRINTS" id="PR01044">
    <property type="entry name" value="TRNASYNTHGA"/>
</dbReference>
<keyword evidence="9" id="KW-0963">Cytoplasm</keyword>
<reference evidence="11 12" key="1">
    <citation type="submission" date="2022-06" db="EMBL/GenBank/DDBJ databases">
        <title>Rhizosaccharibacter gen. nov. sp. nov. KSS12, endophytic bacteria isolated from sugarcane.</title>
        <authorList>
            <person name="Pitiwittayakul N."/>
        </authorList>
    </citation>
    <scope>NUCLEOTIDE SEQUENCE [LARGE SCALE GENOMIC DNA]</scope>
    <source>
        <strain evidence="11 12">KSS12</strain>
    </source>
</reference>
<evidence type="ECO:0000256" key="5">
    <source>
        <dbReference type="ARBA" id="ARBA00022840"/>
    </source>
</evidence>
<evidence type="ECO:0000256" key="7">
    <source>
        <dbReference type="ARBA" id="ARBA00023146"/>
    </source>
</evidence>
<dbReference type="InterPro" id="IPR045864">
    <property type="entry name" value="aa-tRNA-synth_II/BPL/LPL"/>
</dbReference>
<dbReference type="Pfam" id="PF02091">
    <property type="entry name" value="tRNA-synt_2e"/>
    <property type="match status" value="1"/>
</dbReference>
<comment type="caution">
    <text evidence="11">The sequence shown here is derived from an EMBL/GenBank/DDBJ whole genome shotgun (WGS) entry which is preliminary data.</text>
</comment>
<dbReference type="EC" id="6.1.1.14" evidence="9"/>
<dbReference type="GO" id="GO:0004820">
    <property type="term" value="F:glycine-tRNA ligase activity"/>
    <property type="evidence" value="ECO:0007669"/>
    <property type="project" value="UniProtKB-EC"/>
</dbReference>
<protein>
    <recommendedName>
        <fullName evidence="9">Glycine--tRNA ligase alpha subunit</fullName>
        <ecNumber evidence="9">6.1.1.14</ecNumber>
    </recommendedName>
    <alternativeName>
        <fullName evidence="9">Glycyl-tRNA synthetase alpha subunit</fullName>
        <shortName evidence="9">GlyRS</shortName>
    </alternativeName>
</protein>
<dbReference type="SUPFAM" id="SSF55681">
    <property type="entry name" value="Class II aaRS and biotin synthetases"/>
    <property type="match status" value="1"/>
</dbReference>